<evidence type="ECO:0000256" key="2">
    <source>
        <dbReference type="SAM" id="Phobius"/>
    </source>
</evidence>
<dbReference type="PANTHER" id="PTHR47890">
    <property type="entry name" value="LD24308P"/>
    <property type="match status" value="1"/>
</dbReference>
<sequence>MEAPALAQWILCQGKETGKIKPKFLPDLFKDELIYMIHFHEIVIIKNEVLQKDNPLEICFEKLEKMKQKEEELISDETGFKRPNSTMIDNIFNIKDGVDQIQDEVTHATDKMKKYVKVLNSSKLQSYLEEMKDVTQLSFTNITMDNKPHIQALFVSFYMSLEARILGLLETLSVYIKLTDEKQWILLYNFNSTEKKLIDEHWPDIVTRTETELKTFDFIELGELDEYANLKGIGEGILVPLEQLYQDESCRSCEELKQPRKLFDIQTVNFQKYSKCTGEVYDCSSNKTGAKIYDVCFKVKVISTTFGATATCRFCKCKCFDSQDPALVNKFTLSPVLSNYSENKIVVGISLKVKDGIVRLVIEQASISSYGRIIKTKKGGDYIPNEISTEISDEIIALNATHHEIALTDVKAPPNHVITGVRFGSYPIKLEIRVHEYDFFTGKLNQTSNGSWISEPDPVDKLTLADLIPPNDESKDDEHEIEENKIVAFQPTSWEKDVASHIIPYLSTEFQAHTESPLVGVGIIYQKNSKHQNKAGFISTRTHKYNYLNLWTRKKIELDNIKADDIHSARMDLAMIVGCSISGIIVIAFLLFQVVLNMRKRNTVKSTELQNQSADTIFLPMSGKKLSSDDSSENEKGSSEDSDDSSDDESDSSVDEKTKKIMK</sequence>
<reference evidence="3" key="1">
    <citation type="submission" date="2018-07" db="EMBL/GenBank/DDBJ databases">
        <authorList>
            <person name="Quirk P.G."/>
            <person name="Krulwich T.A."/>
        </authorList>
    </citation>
    <scope>NUCLEOTIDE SEQUENCE</scope>
</reference>
<keyword evidence="2" id="KW-0812">Transmembrane</keyword>
<feature type="region of interest" description="Disordered" evidence="1">
    <location>
        <begin position="620"/>
        <end position="663"/>
    </location>
</feature>
<feature type="compositionally biased region" description="Basic and acidic residues" evidence="1">
    <location>
        <begin position="654"/>
        <end position="663"/>
    </location>
</feature>
<accession>A0A336MAG0</accession>
<gene>
    <name evidence="3" type="primary">CSON008078</name>
</gene>
<feature type="compositionally biased region" description="Acidic residues" evidence="1">
    <location>
        <begin position="640"/>
        <end position="653"/>
    </location>
</feature>
<evidence type="ECO:0000313" key="3">
    <source>
        <dbReference type="EMBL" id="SSX23028.1"/>
    </source>
</evidence>
<name>A0A336MAG0_CULSO</name>
<protein>
    <submittedName>
        <fullName evidence="3">CSON008078 protein</fullName>
    </submittedName>
</protein>
<proteinExistence type="predicted"/>
<feature type="transmembrane region" description="Helical" evidence="2">
    <location>
        <begin position="573"/>
        <end position="596"/>
    </location>
</feature>
<dbReference type="VEuPathDB" id="VectorBase:CSON008078"/>
<evidence type="ECO:0000256" key="1">
    <source>
        <dbReference type="SAM" id="MobiDB-lite"/>
    </source>
</evidence>
<organism evidence="3">
    <name type="scientific">Culicoides sonorensis</name>
    <name type="common">Biting midge</name>
    <dbReference type="NCBI Taxonomy" id="179676"/>
    <lineage>
        <taxon>Eukaryota</taxon>
        <taxon>Metazoa</taxon>
        <taxon>Ecdysozoa</taxon>
        <taxon>Arthropoda</taxon>
        <taxon>Hexapoda</taxon>
        <taxon>Insecta</taxon>
        <taxon>Pterygota</taxon>
        <taxon>Neoptera</taxon>
        <taxon>Endopterygota</taxon>
        <taxon>Diptera</taxon>
        <taxon>Nematocera</taxon>
        <taxon>Chironomoidea</taxon>
        <taxon>Ceratopogonidae</taxon>
        <taxon>Ceratopogoninae</taxon>
        <taxon>Culicoides</taxon>
        <taxon>Monoculicoides</taxon>
    </lineage>
</organism>
<dbReference type="AlphaFoldDB" id="A0A336MAG0"/>
<dbReference type="EMBL" id="UFQT01000304">
    <property type="protein sequence ID" value="SSX23028.1"/>
    <property type="molecule type" value="Genomic_DNA"/>
</dbReference>
<dbReference type="PANTHER" id="PTHR47890:SF1">
    <property type="entry name" value="LD24308P"/>
    <property type="match status" value="1"/>
</dbReference>
<keyword evidence="2" id="KW-0472">Membrane</keyword>
<keyword evidence="2" id="KW-1133">Transmembrane helix</keyword>